<protein>
    <submittedName>
        <fullName evidence="2">Protein Rep</fullName>
    </submittedName>
</protein>
<name>A0A286KC73_ENTAV</name>
<dbReference type="RefSeq" id="WP_010723773.1">
    <property type="nucleotide sequence ID" value="NZ_KX976485.1"/>
</dbReference>
<keyword evidence="2" id="KW-0614">Plasmid</keyword>
<accession>A0A286KC73</accession>
<proteinExistence type="predicted"/>
<sequence length="532" mass="61699">MLDRQAYMDVLEGILKDGLQKFNSKNVMPLNKSVNKKGAIVGFESKGRLIQSQGIIYRSLEKLYADSELLTHWTPNVFSWIGGGKGQSVWGHREDNLIQINTFVADIDFLDKKDKISLNSLVLYLLEEGLLPYLILDTPKGYHAYFLIKNYNEESREYDKASYISNANGYKSLHVAKRISENIRKAIKNRLPEVDMGCNHFGVFRFPTPRNIVHFEPNFTNTFEGYLEWSKEFERKEKEKKKGNMTVLSNKTRIKSNFRQIDTKWYDYLIHADIEEGDRNSVIFTLSLACKQSGLSMEQCIDQMDQIEFKNDLSNKEVQRTIKSAYEGAYSGAKGFYINELLEKYTTPSQFKKYAVATENKMVHKRKGNRVDPCYWVKFAKNREERTYSHFSESQDDLMAYLKSKEKQLNENQLYLELNMVNLSEETKIPLSTLKVIIKELKQDKDIIVKTKRGRNGSTKIATRRFVEVKVLMAVISRNKGNKLFATELLEKDEQTLVEEIISRYENKALPFSVDKEKVQREKIAPIRGATG</sequence>
<evidence type="ECO:0000313" key="2">
    <source>
        <dbReference type="EMBL" id="APB62516.1"/>
    </source>
</evidence>
<organism evidence="2">
    <name type="scientific">Enterococcus avium</name>
    <name type="common">Streptococcus avium</name>
    <dbReference type="NCBI Taxonomy" id="33945"/>
    <lineage>
        <taxon>Bacteria</taxon>
        <taxon>Bacillati</taxon>
        <taxon>Bacillota</taxon>
        <taxon>Bacilli</taxon>
        <taxon>Lactobacillales</taxon>
        <taxon>Enterococcaceae</taxon>
        <taxon>Enterococcus</taxon>
    </lineage>
</organism>
<feature type="domain" description="Primase C-terminal 1" evidence="1">
    <location>
        <begin position="268"/>
        <end position="330"/>
    </location>
</feature>
<dbReference type="InterPro" id="IPR014820">
    <property type="entry name" value="PriCT_1"/>
</dbReference>
<geneLocation type="plasmid" evidence="2">
    <name>pEA19081</name>
</geneLocation>
<dbReference type="AlphaFoldDB" id="A0A286KC73"/>
<gene>
    <name evidence="2" type="primary">rep</name>
    <name evidence="2" type="ORF">pEA19081_p20</name>
</gene>
<dbReference type="Pfam" id="PF08708">
    <property type="entry name" value="PriCT_1"/>
    <property type="match status" value="1"/>
</dbReference>
<evidence type="ECO:0000259" key="1">
    <source>
        <dbReference type="Pfam" id="PF08708"/>
    </source>
</evidence>
<reference evidence="2" key="1">
    <citation type="journal article" date="2017" name="Front. Microbiol.">
        <title>Identification of Novel Conjugative Plasmids with Multiple Copies of fosB that Confer High-Level Fosfomycin Resistance to Vancomycin-Resistant Enterococci.</title>
        <authorList>
            <person name="Sun L."/>
            <person name="Zhang P."/>
            <person name="Qu T."/>
            <person name="Chen Y."/>
            <person name="Hua X."/>
            <person name="Shi K."/>
            <person name="Yu Y."/>
        </authorList>
    </citation>
    <scope>NUCLEOTIDE SEQUENCE</scope>
    <source>
        <strain evidence="2">19081</strain>
        <plasmid evidence="2">pEA19081</plasmid>
    </source>
</reference>
<dbReference type="EMBL" id="KX976485">
    <property type="protein sequence ID" value="APB62516.1"/>
    <property type="molecule type" value="Genomic_DNA"/>
</dbReference>